<accession>A0ABS1EAR0</accession>
<sequence length="128" mass="14754">MTDDTEEVQPEPSLERRTRRQFSSAEKQRLLEEHDALPKGEKTAWLREQGLYASQLANWRKTLKEQGTQGLEPSSGGRKAKDTRDRRIEQLEKEKAQLEHRAKVAEDLVELQKKVATLSEDLQNGESQ</sequence>
<evidence type="ECO:0000313" key="3">
    <source>
        <dbReference type="Proteomes" id="UP000738126"/>
    </source>
</evidence>
<evidence type="ECO:0000313" key="2">
    <source>
        <dbReference type="EMBL" id="MBK1727301.1"/>
    </source>
</evidence>
<evidence type="ECO:0008006" key="4">
    <source>
        <dbReference type="Google" id="ProtNLM"/>
    </source>
</evidence>
<dbReference type="EMBL" id="NRSH01000126">
    <property type="protein sequence ID" value="MBK1727301.1"/>
    <property type="molecule type" value="Genomic_DNA"/>
</dbReference>
<gene>
    <name evidence="2" type="ORF">CKO13_09785</name>
</gene>
<dbReference type="Proteomes" id="UP000738126">
    <property type="component" value="Unassembled WGS sequence"/>
</dbReference>
<dbReference type="RefSeq" id="WP_200260301.1">
    <property type="nucleotide sequence ID" value="NZ_NRSH01000126.1"/>
</dbReference>
<feature type="compositionally biased region" description="Basic and acidic residues" evidence="1">
    <location>
        <begin position="26"/>
        <end position="36"/>
    </location>
</feature>
<feature type="region of interest" description="Disordered" evidence="1">
    <location>
        <begin position="1"/>
        <end position="36"/>
    </location>
</feature>
<keyword evidence="3" id="KW-1185">Reference proteome</keyword>
<feature type="region of interest" description="Disordered" evidence="1">
    <location>
        <begin position="63"/>
        <end position="85"/>
    </location>
</feature>
<reference evidence="2 3" key="1">
    <citation type="journal article" date="2020" name="Microorganisms">
        <title>Osmotic Adaptation and Compatible Solute Biosynthesis of Phototrophic Bacteria as Revealed from Genome Analyses.</title>
        <authorList>
            <person name="Imhoff J.F."/>
            <person name="Rahn T."/>
            <person name="Kunzel S."/>
            <person name="Keller A."/>
            <person name="Neulinger S.C."/>
        </authorList>
    </citation>
    <scope>NUCLEOTIDE SEQUENCE [LARGE SCALE GENOMIC DNA]</scope>
    <source>
        <strain evidence="2 3">DSM 15116</strain>
    </source>
</reference>
<protein>
    <recommendedName>
        <fullName evidence="4">Transposase</fullName>
    </recommendedName>
</protein>
<evidence type="ECO:0000256" key="1">
    <source>
        <dbReference type="SAM" id="MobiDB-lite"/>
    </source>
</evidence>
<organism evidence="2 3">
    <name type="scientific">Halorhodospira neutriphila</name>
    <dbReference type="NCBI Taxonomy" id="168379"/>
    <lineage>
        <taxon>Bacteria</taxon>
        <taxon>Pseudomonadati</taxon>
        <taxon>Pseudomonadota</taxon>
        <taxon>Gammaproteobacteria</taxon>
        <taxon>Chromatiales</taxon>
        <taxon>Ectothiorhodospiraceae</taxon>
        <taxon>Halorhodospira</taxon>
    </lineage>
</organism>
<name>A0ABS1EAR0_9GAMM</name>
<proteinExistence type="predicted"/>
<comment type="caution">
    <text evidence="2">The sequence shown here is derived from an EMBL/GenBank/DDBJ whole genome shotgun (WGS) entry which is preliminary data.</text>
</comment>